<protein>
    <submittedName>
        <fullName evidence="1">Uncharacterized protein</fullName>
    </submittedName>
</protein>
<organism evidence="1">
    <name type="scientific">Glycine soja</name>
    <name type="common">Wild soybean</name>
    <dbReference type="NCBI Taxonomy" id="3848"/>
    <lineage>
        <taxon>Eukaryota</taxon>
        <taxon>Viridiplantae</taxon>
        <taxon>Streptophyta</taxon>
        <taxon>Embryophyta</taxon>
        <taxon>Tracheophyta</taxon>
        <taxon>Spermatophyta</taxon>
        <taxon>Magnoliopsida</taxon>
        <taxon>eudicotyledons</taxon>
        <taxon>Gunneridae</taxon>
        <taxon>Pentapetalae</taxon>
        <taxon>rosids</taxon>
        <taxon>fabids</taxon>
        <taxon>Fabales</taxon>
        <taxon>Fabaceae</taxon>
        <taxon>Papilionoideae</taxon>
        <taxon>50 kb inversion clade</taxon>
        <taxon>NPAAA clade</taxon>
        <taxon>indigoferoid/millettioid clade</taxon>
        <taxon>Phaseoleae</taxon>
        <taxon>Glycine</taxon>
        <taxon>Glycine subgen. Soja</taxon>
    </lineage>
</organism>
<gene>
    <name evidence="1" type="ORF">glysoja_032979</name>
</gene>
<proteinExistence type="predicted"/>
<reference evidence="1" key="1">
    <citation type="submission" date="2014-07" db="EMBL/GenBank/DDBJ databases">
        <title>Identification of a novel salt tolerance gene in wild soybean by whole-genome sequencing.</title>
        <authorList>
            <person name="Lam H.-M."/>
            <person name="Qi X."/>
            <person name="Li M.-W."/>
            <person name="Liu X."/>
            <person name="Xie M."/>
            <person name="Ni M."/>
            <person name="Xu X."/>
        </authorList>
    </citation>
    <scope>NUCLEOTIDE SEQUENCE [LARGE SCALE GENOMIC DNA]</scope>
    <source>
        <tissue evidence="1">Root</tissue>
    </source>
</reference>
<name>A0A0B2R1I2_GLYSO</name>
<evidence type="ECO:0000313" key="1">
    <source>
        <dbReference type="EMBL" id="KHN27831.1"/>
    </source>
</evidence>
<accession>A0A0B2R1I2</accession>
<dbReference type="AlphaFoldDB" id="A0A0B2R1I2"/>
<sequence length="63" mass="7126">MLNMSLNYYILATNSFTRDPSKSSKLKPILAAGYQNKQELKDQDCDLRMHSACSTCFFEKAAS</sequence>
<dbReference type="Proteomes" id="UP000053555">
    <property type="component" value="Unassembled WGS sequence"/>
</dbReference>
<dbReference type="EMBL" id="KN653027">
    <property type="protein sequence ID" value="KHN27831.1"/>
    <property type="molecule type" value="Genomic_DNA"/>
</dbReference>